<sequence length="215" mass="25076">MALESQWATASNDDIKSLPFMKAKNQNSPKKKSPSKRFVNNNNKTNTFTPTHSRSNSKEQSFPNEKKKLQCPSPPTSSESFSNPLRIDEDWLRKANERELHSSASTNKNSDKTVPNKFIDKKKKPLHKYNNDINSLPTLNNKHDANFENNIPDHAKKLEELKKRIEEQKKFLKVTKHKEEQKKLLEDFLNNDSKFDWVNDDEEDEIVDKLNKIKV</sequence>
<accession>I2H1R5</accession>
<dbReference type="OrthoDB" id="4036638at2759"/>
<evidence type="ECO:0000256" key="1">
    <source>
        <dbReference type="SAM" id="Coils"/>
    </source>
</evidence>
<feature type="compositionally biased region" description="Polar residues" evidence="2">
    <location>
        <begin position="52"/>
        <end position="63"/>
    </location>
</feature>
<feature type="compositionally biased region" description="Polar residues" evidence="2">
    <location>
        <begin position="1"/>
        <end position="12"/>
    </location>
</feature>
<feature type="compositionally biased region" description="Basic and acidic residues" evidence="2">
    <location>
        <begin position="86"/>
        <end position="101"/>
    </location>
</feature>
<evidence type="ECO:0000313" key="4">
    <source>
        <dbReference type="Proteomes" id="UP000002866"/>
    </source>
</evidence>
<keyword evidence="1" id="KW-0175">Coiled coil</keyword>
<dbReference type="eggNOG" id="ENOG502SDHJ">
    <property type="taxonomic scope" value="Eukaryota"/>
</dbReference>
<dbReference type="STRING" id="1071380.I2H1R5"/>
<feature type="compositionally biased region" description="Low complexity" evidence="2">
    <location>
        <begin position="40"/>
        <end position="51"/>
    </location>
</feature>
<dbReference type="Proteomes" id="UP000002866">
    <property type="component" value="Chromosome 3"/>
</dbReference>
<dbReference type="KEGG" id="tbl:TBLA_0C05210"/>
<name>I2H1R5_HENB6</name>
<dbReference type="AlphaFoldDB" id="I2H1R5"/>
<dbReference type="FunCoup" id="I2H1R5">
    <property type="interactions" value="31"/>
</dbReference>
<evidence type="ECO:0000313" key="3">
    <source>
        <dbReference type="EMBL" id="CCH60317.1"/>
    </source>
</evidence>
<dbReference type="HOGENOM" id="CLU_1284041_0_0_1"/>
<dbReference type="EMBL" id="HE806318">
    <property type="protein sequence ID" value="CCH60317.1"/>
    <property type="molecule type" value="Genomic_DNA"/>
</dbReference>
<protein>
    <submittedName>
        <fullName evidence="3">Uncharacterized protein</fullName>
    </submittedName>
</protein>
<feature type="compositionally biased region" description="Polar residues" evidence="2">
    <location>
        <begin position="131"/>
        <end position="140"/>
    </location>
</feature>
<feature type="coiled-coil region" evidence="1">
    <location>
        <begin position="155"/>
        <end position="182"/>
    </location>
</feature>
<evidence type="ECO:0000256" key="2">
    <source>
        <dbReference type="SAM" id="MobiDB-lite"/>
    </source>
</evidence>
<reference evidence="3 4" key="1">
    <citation type="journal article" date="2011" name="Proc. Natl. Acad. Sci. U.S.A.">
        <title>Evolutionary erosion of yeast sex chromosomes by mating-type switching accidents.</title>
        <authorList>
            <person name="Gordon J.L."/>
            <person name="Armisen D."/>
            <person name="Proux-Wera E."/>
            <person name="Oheigeartaigh S.S."/>
            <person name="Byrne K.P."/>
            <person name="Wolfe K.H."/>
        </authorList>
    </citation>
    <scope>NUCLEOTIDE SEQUENCE [LARGE SCALE GENOMIC DNA]</scope>
    <source>
        <strain evidence="4">ATCC 34711 / CBS 6284 / DSM 70876 / NBRC 10599 / NRRL Y-10934 / UCD 77-7</strain>
    </source>
</reference>
<dbReference type="GeneID" id="14495297"/>
<dbReference type="InParanoid" id="I2H1R5"/>
<organism evidence="3 4">
    <name type="scientific">Henningerozyma blattae (strain ATCC 34711 / CBS 6284 / DSM 70876 / NBRC 10599 / NRRL Y-10934 / UCD 77-7)</name>
    <name type="common">Yeast</name>
    <name type="synonym">Tetrapisispora blattae</name>
    <dbReference type="NCBI Taxonomy" id="1071380"/>
    <lineage>
        <taxon>Eukaryota</taxon>
        <taxon>Fungi</taxon>
        <taxon>Dikarya</taxon>
        <taxon>Ascomycota</taxon>
        <taxon>Saccharomycotina</taxon>
        <taxon>Saccharomycetes</taxon>
        <taxon>Saccharomycetales</taxon>
        <taxon>Saccharomycetaceae</taxon>
        <taxon>Henningerozyma</taxon>
    </lineage>
</organism>
<dbReference type="Pfam" id="PF17331">
    <property type="entry name" value="GFD1"/>
    <property type="match status" value="1"/>
</dbReference>
<proteinExistence type="predicted"/>
<dbReference type="RefSeq" id="XP_004179836.1">
    <property type="nucleotide sequence ID" value="XM_004179788.1"/>
</dbReference>
<dbReference type="InterPro" id="IPR020401">
    <property type="entry name" value="mRNA_transport_factor_GFD1"/>
</dbReference>
<keyword evidence="4" id="KW-1185">Reference proteome</keyword>
<gene>
    <name evidence="3" type="primary">TBLA0C05210</name>
    <name evidence="3" type="ORF">TBLA_0C05210</name>
</gene>
<feature type="region of interest" description="Disordered" evidence="2">
    <location>
        <begin position="1"/>
        <end position="147"/>
    </location>
</feature>